<accession>A0A1T4ZV58</accession>
<organism evidence="1 2">
    <name type="scientific">Parapedobacter luteus</name>
    <dbReference type="NCBI Taxonomy" id="623280"/>
    <lineage>
        <taxon>Bacteria</taxon>
        <taxon>Pseudomonadati</taxon>
        <taxon>Bacteroidota</taxon>
        <taxon>Sphingobacteriia</taxon>
        <taxon>Sphingobacteriales</taxon>
        <taxon>Sphingobacteriaceae</taxon>
        <taxon>Parapedobacter</taxon>
    </lineage>
</organism>
<dbReference type="EMBL" id="FUYS01000001">
    <property type="protein sequence ID" value="SKB26568.1"/>
    <property type="molecule type" value="Genomic_DNA"/>
</dbReference>
<name>A0A1T4ZV58_9SPHI</name>
<evidence type="ECO:0000313" key="2">
    <source>
        <dbReference type="Proteomes" id="UP000190541"/>
    </source>
</evidence>
<sequence>MNALKLKIGQELTKDEMKKVNGGEMQLTCLCDSGSGGFSPHPSLNTDVEALEALADEYCGEGSTITCHNV</sequence>
<gene>
    <name evidence="1" type="ORF">SAMN05660226_00141</name>
</gene>
<protein>
    <submittedName>
        <fullName evidence="1">Bacteriocin-type signal sequence-containing protein</fullName>
    </submittedName>
</protein>
<dbReference type="RefSeq" id="WP_079714882.1">
    <property type="nucleotide sequence ID" value="NZ_FUYS01000001.1"/>
</dbReference>
<keyword evidence="2" id="KW-1185">Reference proteome</keyword>
<reference evidence="1 2" key="1">
    <citation type="submission" date="2017-02" db="EMBL/GenBank/DDBJ databases">
        <authorList>
            <person name="Peterson S.W."/>
        </authorList>
    </citation>
    <scope>NUCLEOTIDE SEQUENCE [LARGE SCALE GENOMIC DNA]</scope>
    <source>
        <strain evidence="1 2">DSM 22899</strain>
    </source>
</reference>
<evidence type="ECO:0000313" key="1">
    <source>
        <dbReference type="EMBL" id="SKB26568.1"/>
    </source>
</evidence>
<dbReference type="AlphaFoldDB" id="A0A1T4ZV58"/>
<dbReference type="Proteomes" id="UP000190541">
    <property type="component" value="Unassembled WGS sequence"/>
</dbReference>
<proteinExistence type="predicted"/>
<dbReference type="STRING" id="623280.SAMN05660226_00141"/>